<dbReference type="EMBL" id="RSEJ01000052">
    <property type="protein sequence ID" value="NBI56204.1"/>
    <property type="molecule type" value="Genomic_DNA"/>
</dbReference>
<organism evidence="1 2">
    <name type="scientific">Photobacterium alginatilyticum</name>
    <dbReference type="NCBI Taxonomy" id="1775171"/>
    <lineage>
        <taxon>Bacteria</taxon>
        <taxon>Pseudomonadati</taxon>
        <taxon>Pseudomonadota</taxon>
        <taxon>Gammaproteobacteria</taxon>
        <taxon>Vibrionales</taxon>
        <taxon>Vibrionaceae</taxon>
        <taxon>Photobacterium</taxon>
    </lineage>
</organism>
<proteinExistence type="predicted"/>
<comment type="caution">
    <text evidence="1">The sequence shown here is derived from an EMBL/GenBank/DDBJ whole genome shotgun (WGS) entry which is preliminary data.</text>
</comment>
<gene>
    <name evidence="1" type="ORF">EIZ48_27260</name>
</gene>
<evidence type="ECO:0000313" key="1">
    <source>
        <dbReference type="EMBL" id="NBI56204.1"/>
    </source>
</evidence>
<keyword evidence="2" id="KW-1185">Reference proteome</keyword>
<dbReference type="Proteomes" id="UP000738517">
    <property type="component" value="Unassembled WGS sequence"/>
</dbReference>
<evidence type="ECO:0000313" key="2">
    <source>
        <dbReference type="Proteomes" id="UP000738517"/>
    </source>
</evidence>
<accession>A0ABW9YR42</accession>
<reference evidence="1 2" key="1">
    <citation type="journal article" date="2017" name="Int. J. Syst. Evol. Microbiol.">
        <title>Photobacterium alginatilyticum sp. nov., a marine bacterium isolated from bottom seawater.</title>
        <authorList>
            <person name="Wang X."/>
            <person name="Wang Y."/>
            <person name="Yang X."/>
            <person name="Sun H."/>
            <person name="Li B."/>
            <person name="Zhang X.H."/>
        </authorList>
    </citation>
    <scope>NUCLEOTIDE SEQUENCE [LARGE SCALE GENOMIC DNA]</scope>
    <source>
        <strain evidence="1 2">P03D4</strain>
    </source>
</reference>
<protein>
    <submittedName>
        <fullName evidence="1">Uncharacterized protein</fullName>
    </submittedName>
</protein>
<sequence length="144" mass="16314">MKHLLIFLTLIFSAQSFAYEKFGSWIYSDFGSDGKVITASGFQGIKTLWFHCYKTIEVRVELSTPSKQKITSFGLWIDDKLSEHLAYSRTENSFIANETLTRIHHLSKGKVAVFGFGSANNYTKAIVPLDGFEQAFNKLVLECE</sequence>
<dbReference type="RefSeq" id="WP_160658432.1">
    <property type="nucleotide sequence ID" value="NZ_RSEJ01000052.1"/>
</dbReference>
<name>A0ABW9YR42_9GAMM</name>